<keyword evidence="1" id="KW-0677">Repeat</keyword>
<keyword evidence="3" id="KW-0812">Transmembrane</keyword>
<dbReference type="InterPro" id="IPR036770">
    <property type="entry name" value="Ankyrin_rpt-contain_sf"/>
</dbReference>
<gene>
    <name evidence="4" type="ORF">B0T16DRAFT_298281</name>
</gene>
<evidence type="ECO:0000313" key="4">
    <source>
        <dbReference type="EMBL" id="KAK0655599.1"/>
    </source>
</evidence>
<organism evidence="4 5">
    <name type="scientific">Cercophora newfieldiana</name>
    <dbReference type="NCBI Taxonomy" id="92897"/>
    <lineage>
        <taxon>Eukaryota</taxon>
        <taxon>Fungi</taxon>
        <taxon>Dikarya</taxon>
        <taxon>Ascomycota</taxon>
        <taxon>Pezizomycotina</taxon>
        <taxon>Sordariomycetes</taxon>
        <taxon>Sordariomycetidae</taxon>
        <taxon>Sordariales</taxon>
        <taxon>Lasiosphaeriaceae</taxon>
        <taxon>Cercophora</taxon>
    </lineage>
</organism>
<dbReference type="EMBL" id="JAULSV010000001">
    <property type="protein sequence ID" value="KAK0655599.1"/>
    <property type="molecule type" value="Genomic_DNA"/>
</dbReference>
<name>A0AA39YNA4_9PEZI</name>
<feature type="non-terminal residue" evidence="4">
    <location>
        <position position="398"/>
    </location>
</feature>
<comment type="caution">
    <text evidence="4">The sequence shown here is derived from an EMBL/GenBank/DDBJ whole genome shotgun (WGS) entry which is preliminary data.</text>
</comment>
<dbReference type="Pfam" id="PF12796">
    <property type="entry name" value="Ank_2"/>
    <property type="match status" value="1"/>
</dbReference>
<keyword evidence="5" id="KW-1185">Reference proteome</keyword>
<evidence type="ECO:0000313" key="5">
    <source>
        <dbReference type="Proteomes" id="UP001174936"/>
    </source>
</evidence>
<dbReference type="PANTHER" id="PTHR24166">
    <property type="entry name" value="ROLLING PEBBLES, ISOFORM B"/>
    <property type="match status" value="1"/>
</dbReference>
<protein>
    <submittedName>
        <fullName evidence="4">Ankyrin repeat-containing domain protein</fullName>
    </submittedName>
</protein>
<dbReference type="AlphaFoldDB" id="A0AA39YNA4"/>
<evidence type="ECO:0000256" key="3">
    <source>
        <dbReference type="SAM" id="Phobius"/>
    </source>
</evidence>
<sequence>LQTRIITSLFEAIASKNTEVVHLLISQGFVSPDVTSSIGCTPLIAAIIAGNGTMVCTLVALGATVNSYGRDDAGRERTPLMVAAQQGRLPLVKLLVEDFNADDAVIAPDGQLALRLAADAGHREVVAYLPLRRGGEWRRWKAHHAVMVRRIRKAGVNLYKFVRFFVWDLPRFFVWSCPKHLVVKPLGKMGRYCWENKGRFGGWCKRQVKEMPGRVKRGAEKVGRGLKKVPKGVWRVVKAVPRVVADVMKAIWRVIKRIPAAMKVVGVWVWESLKKVGLAVGDVFLKVVSAIHTAVMAVLEFFRKTTLRDVWNGICDVFEAVFVTLPKTIWRGIKAAGDMTLKVLEGMFGCVGALIWYFFKGLLWVAKFIPTQLWKIICSIGSSMAKGYHEMRVWFNPK</sequence>
<feature type="transmembrane region" description="Helical" evidence="3">
    <location>
        <begin position="346"/>
        <end position="366"/>
    </location>
</feature>
<keyword evidence="2" id="KW-0040">ANK repeat</keyword>
<dbReference type="InterPro" id="IPR050889">
    <property type="entry name" value="Dendritic_Spine_Reg/Scaffold"/>
</dbReference>
<feature type="non-terminal residue" evidence="4">
    <location>
        <position position="1"/>
    </location>
</feature>
<accession>A0AA39YNA4</accession>
<proteinExistence type="predicted"/>
<dbReference type="Gene3D" id="1.25.40.20">
    <property type="entry name" value="Ankyrin repeat-containing domain"/>
    <property type="match status" value="1"/>
</dbReference>
<evidence type="ECO:0000256" key="2">
    <source>
        <dbReference type="ARBA" id="ARBA00023043"/>
    </source>
</evidence>
<reference evidence="4" key="1">
    <citation type="submission" date="2023-06" db="EMBL/GenBank/DDBJ databases">
        <title>Genome-scale phylogeny and comparative genomics of the fungal order Sordariales.</title>
        <authorList>
            <consortium name="Lawrence Berkeley National Laboratory"/>
            <person name="Hensen N."/>
            <person name="Bonometti L."/>
            <person name="Westerberg I."/>
            <person name="Brannstrom I.O."/>
            <person name="Guillou S."/>
            <person name="Cros-Aarteil S."/>
            <person name="Calhoun S."/>
            <person name="Haridas S."/>
            <person name="Kuo A."/>
            <person name="Mondo S."/>
            <person name="Pangilinan J."/>
            <person name="Riley R."/>
            <person name="Labutti K."/>
            <person name="Andreopoulos B."/>
            <person name="Lipzen A."/>
            <person name="Chen C."/>
            <person name="Yanf M."/>
            <person name="Daum C."/>
            <person name="Ng V."/>
            <person name="Clum A."/>
            <person name="Steindorff A."/>
            <person name="Ohm R."/>
            <person name="Martin F."/>
            <person name="Silar P."/>
            <person name="Natvig D."/>
            <person name="Lalanne C."/>
            <person name="Gautier V."/>
            <person name="Ament-Velasquez S.L."/>
            <person name="Kruys A."/>
            <person name="Hutchinson M.I."/>
            <person name="Powell A.J."/>
            <person name="Barry K."/>
            <person name="Miller A.N."/>
            <person name="Grigoriev I.V."/>
            <person name="Debuchy R."/>
            <person name="Gladieux P."/>
            <person name="Thoren M.H."/>
            <person name="Johannesson H."/>
        </authorList>
    </citation>
    <scope>NUCLEOTIDE SEQUENCE</scope>
    <source>
        <strain evidence="4">SMH2532-1</strain>
    </source>
</reference>
<keyword evidence="3" id="KW-1133">Transmembrane helix</keyword>
<dbReference type="SUPFAM" id="SSF48403">
    <property type="entry name" value="Ankyrin repeat"/>
    <property type="match status" value="1"/>
</dbReference>
<dbReference type="PANTHER" id="PTHR24166:SF48">
    <property type="entry name" value="PROTEIN VAPYRIN"/>
    <property type="match status" value="1"/>
</dbReference>
<keyword evidence="3" id="KW-0472">Membrane</keyword>
<dbReference type="Pfam" id="PF13637">
    <property type="entry name" value="Ank_4"/>
    <property type="match status" value="1"/>
</dbReference>
<dbReference type="SMART" id="SM00248">
    <property type="entry name" value="ANK"/>
    <property type="match status" value="4"/>
</dbReference>
<dbReference type="InterPro" id="IPR002110">
    <property type="entry name" value="Ankyrin_rpt"/>
</dbReference>
<evidence type="ECO:0000256" key="1">
    <source>
        <dbReference type="ARBA" id="ARBA00022737"/>
    </source>
</evidence>
<dbReference type="Proteomes" id="UP001174936">
    <property type="component" value="Unassembled WGS sequence"/>
</dbReference>